<feature type="transmembrane region" description="Helical" evidence="1">
    <location>
        <begin position="7"/>
        <end position="33"/>
    </location>
</feature>
<proteinExistence type="predicted"/>
<evidence type="ECO:0000313" key="2">
    <source>
        <dbReference type="EMBL" id="MWB79190.1"/>
    </source>
</evidence>
<name>A0A844WFI7_9RHOB</name>
<keyword evidence="1" id="KW-0472">Membrane</keyword>
<sequence>MLLHKAILLILRIVLGMSIIATFASIAGLGIARQAVEGGADLGEEARTTGGQLAAWLRIGGPAVAMVALSATTERWLCRRWGMA</sequence>
<keyword evidence="1" id="KW-0812">Transmembrane</keyword>
<reference evidence="2 3" key="1">
    <citation type="submission" date="2019-11" db="EMBL/GenBank/DDBJ databases">
        <title>Pseudooceanicola pacifica sp. nov., isolated from deep-sea sediment of the Pacific Ocean.</title>
        <authorList>
            <person name="Lyu L."/>
        </authorList>
    </citation>
    <scope>NUCLEOTIDE SEQUENCE [LARGE SCALE GENOMIC DNA]</scope>
    <source>
        <strain evidence="2 3">216_PA32_1</strain>
    </source>
</reference>
<protein>
    <submittedName>
        <fullName evidence="2">Uncharacterized protein</fullName>
    </submittedName>
</protein>
<organism evidence="2 3">
    <name type="scientific">Pseudooceanicola pacificus</name>
    <dbReference type="NCBI Taxonomy" id="2676438"/>
    <lineage>
        <taxon>Bacteria</taxon>
        <taxon>Pseudomonadati</taxon>
        <taxon>Pseudomonadota</taxon>
        <taxon>Alphaproteobacteria</taxon>
        <taxon>Rhodobacterales</taxon>
        <taxon>Paracoccaceae</taxon>
        <taxon>Pseudooceanicola</taxon>
    </lineage>
</organism>
<gene>
    <name evidence="2" type="ORF">GLS40_14210</name>
</gene>
<comment type="caution">
    <text evidence="2">The sequence shown here is derived from an EMBL/GenBank/DDBJ whole genome shotgun (WGS) entry which is preliminary data.</text>
</comment>
<evidence type="ECO:0000313" key="3">
    <source>
        <dbReference type="Proteomes" id="UP000443843"/>
    </source>
</evidence>
<dbReference type="EMBL" id="WNXQ01000009">
    <property type="protein sequence ID" value="MWB79190.1"/>
    <property type="molecule type" value="Genomic_DNA"/>
</dbReference>
<keyword evidence="3" id="KW-1185">Reference proteome</keyword>
<evidence type="ECO:0000256" key="1">
    <source>
        <dbReference type="SAM" id="Phobius"/>
    </source>
</evidence>
<dbReference type="AlphaFoldDB" id="A0A844WFI7"/>
<keyword evidence="1" id="KW-1133">Transmembrane helix</keyword>
<accession>A0A844WFI7</accession>
<dbReference type="RefSeq" id="WP_160383408.1">
    <property type="nucleotide sequence ID" value="NZ_WNXQ01000009.1"/>
</dbReference>
<dbReference type="Proteomes" id="UP000443843">
    <property type="component" value="Unassembled WGS sequence"/>
</dbReference>